<dbReference type="PROSITE" id="PS50975">
    <property type="entry name" value="ATP_GRASP"/>
    <property type="match status" value="1"/>
</dbReference>
<dbReference type="Pfam" id="PF15632">
    <property type="entry name" value="ATPgrasp_Ter"/>
    <property type="match status" value="1"/>
</dbReference>
<dbReference type="PANTHER" id="PTHR43055">
    <property type="entry name" value="FORMATE-DEPENDENT PHOSPHORIBOSYLGLYCINAMIDE FORMYLTRANSFERASE"/>
    <property type="match status" value="1"/>
</dbReference>
<gene>
    <name evidence="6" type="ORF">K8V05_03765</name>
</gene>
<dbReference type="GO" id="GO:0016874">
    <property type="term" value="F:ligase activity"/>
    <property type="evidence" value="ECO:0007669"/>
    <property type="project" value="UniProtKB-KW"/>
</dbReference>
<evidence type="ECO:0000256" key="1">
    <source>
        <dbReference type="ARBA" id="ARBA00022598"/>
    </source>
</evidence>
<evidence type="ECO:0000313" key="7">
    <source>
        <dbReference type="Proteomes" id="UP000742098"/>
    </source>
</evidence>
<reference evidence="6" key="2">
    <citation type="submission" date="2021-09" db="EMBL/GenBank/DDBJ databases">
        <authorList>
            <person name="Gilroy R."/>
        </authorList>
    </citation>
    <scope>NUCLEOTIDE SEQUENCE</scope>
    <source>
        <strain evidence="6">6966</strain>
    </source>
</reference>
<dbReference type="GO" id="GO:0005829">
    <property type="term" value="C:cytosol"/>
    <property type="evidence" value="ECO:0007669"/>
    <property type="project" value="TreeGrafter"/>
</dbReference>
<dbReference type="Gene3D" id="3.30.1490.20">
    <property type="entry name" value="ATP-grasp fold, A domain"/>
    <property type="match status" value="1"/>
</dbReference>
<sequence length="357" mass="40243">MGKLRDITILMSATSSPSMPGVYKSLKNNGERRIKVVGADMSSDPSAKYIVDVFYQVPPVDALDYVDVILDICKKEHVDIYFPSISAEVTKVAERKVEFEEIGTILSISNLESVNIANNKLYAYRELEKAGIPVPRYYAVRSVKDFIEGCKYMGYPEKPICIKVVNGSGSRGVRIIDANKSRYEIFAYEKPNSFYTSYEDMLAVLESALRLEEMMLVEYMHGPEFTVDLLAERGKVLYIAGRENVVSLMSIAQESVIKKDVHAYQVASDIVELLQMDGNVGFDFMRNEKEEAVIMDINPRTTATLSLLAAGGLNLRYLRIKQLLGETLPQVEVVYGTRIKRRYGEIFTNPNGEKIDF</sequence>
<accession>A0A921H311</accession>
<dbReference type="PANTHER" id="PTHR43055:SF1">
    <property type="entry name" value="FORMATE-DEPENDENT PHOSPHORIBOSYLGLYCINAMIDE FORMYLTRANSFERASE"/>
    <property type="match status" value="1"/>
</dbReference>
<keyword evidence="3 4" id="KW-0067">ATP-binding</keyword>
<dbReference type="EMBL" id="DYVS01000071">
    <property type="protein sequence ID" value="HJF69853.1"/>
    <property type="molecule type" value="Genomic_DNA"/>
</dbReference>
<dbReference type="SUPFAM" id="SSF56059">
    <property type="entry name" value="Glutathione synthetase ATP-binding domain-like"/>
    <property type="match status" value="1"/>
</dbReference>
<dbReference type="AlphaFoldDB" id="A0A921H311"/>
<evidence type="ECO:0000256" key="3">
    <source>
        <dbReference type="ARBA" id="ARBA00022840"/>
    </source>
</evidence>
<dbReference type="GO" id="GO:0005524">
    <property type="term" value="F:ATP binding"/>
    <property type="evidence" value="ECO:0007669"/>
    <property type="project" value="UniProtKB-UniRule"/>
</dbReference>
<keyword evidence="2 4" id="KW-0547">Nucleotide-binding</keyword>
<feature type="domain" description="ATP-grasp" evidence="5">
    <location>
        <begin position="124"/>
        <end position="324"/>
    </location>
</feature>
<name>A0A921H311_9BACT</name>
<evidence type="ECO:0000313" key="6">
    <source>
        <dbReference type="EMBL" id="HJF69853.1"/>
    </source>
</evidence>
<dbReference type="Proteomes" id="UP000742098">
    <property type="component" value="Unassembled WGS sequence"/>
</dbReference>
<dbReference type="GO" id="GO:0046872">
    <property type="term" value="F:metal ion binding"/>
    <property type="evidence" value="ECO:0007669"/>
    <property type="project" value="InterPro"/>
</dbReference>
<dbReference type="Gene3D" id="3.40.50.20">
    <property type="match status" value="1"/>
</dbReference>
<comment type="caution">
    <text evidence="6">The sequence shown here is derived from an EMBL/GenBank/DDBJ whole genome shotgun (WGS) entry which is preliminary data.</text>
</comment>
<organism evidence="6 7">
    <name type="scientific">Butyricimonas virosa</name>
    <dbReference type="NCBI Taxonomy" id="544645"/>
    <lineage>
        <taxon>Bacteria</taxon>
        <taxon>Pseudomonadati</taxon>
        <taxon>Bacteroidota</taxon>
        <taxon>Bacteroidia</taxon>
        <taxon>Bacteroidales</taxon>
        <taxon>Odoribacteraceae</taxon>
        <taxon>Butyricimonas</taxon>
    </lineage>
</organism>
<keyword evidence="1" id="KW-0436">Ligase</keyword>
<dbReference type="InterPro" id="IPR013815">
    <property type="entry name" value="ATP_grasp_subdomain_1"/>
</dbReference>
<dbReference type="Gene3D" id="3.30.470.20">
    <property type="entry name" value="ATP-grasp fold, B domain"/>
    <property type="match status" value="1"/>
</dbReference>
<reference evidence="6" key="1">
    <citation type="journal article" date="2021" name="PeerJ">
        <title>Extensive microbial diversity within the chicken gut microbiome revealed by metagenomics and culture.</title>
        <authorList>
            <person name="Gilroy R."/>
            <person name="Ravi A."/>
            <person name="Getino M."/>
            <person name="Pursley I."/>
            <person name="Horton D.L."/>
            <person name="Alikhan N.F."/>
            <person name="Baker D."/>
            <person name="Gharbi K."/>
            <person name="Hall N."/>
            <person name="Watson M."/>
            <person name="Adriaenssens E.M."/>
            <person name="Foster-Nyarko E."/>
            <person name="Jarju S."/>
            <person name="Secka A."/>
            <person name="Antonio M."/>
            <person name="Oren A."/>
            <person name="Chaudhuri R.R."/>
            <person name="La Ragione R."/>
            <person name="Hildebrand F."/>
            <person name="Pallen M.J."/>
        </authorList>
    </citation>
    <scope>NUCLEOTIDE SEQUENCE</scope>
    <source>
        <strain evidence="6">6966</strain>
    </source>
</reference>
<evidence type="ECO:0000256" key="4">
    <source>
        <dbReference type="PROSITE-ProRule" id="PRU00409"/>
    </source>
</evidence>
<protein>
    <submittedName>
        <fullName evidence="6">ATP-grasp domain-containing protein</fullName>
    </submittedName>
</protein>
<dbReference type="Pfam" id="PF21360">
    <property type="entry name" value="PylC-like_N"/>
    <property type="match status" value="1"/>
</dbReference>
<dbReference type="InterPro" id="IPR048764">
    <property type="entry name" value="PylC_N"/>
</dbReference>
<proteinExistence type="predicted"/>
<dbReference type="InterPro" id="IPR011761">
    <property type="entry name" value="ATP-grasp"/>
</dbReference>
<evidence type="ECO:0000256" key="2">
    <source>
        <dbReference type="ARBA" id="ARBA00022741"/>
    </source>
</evidence>
<evidence type="ECO:0000259" key="5">
    <source>
        <dbReference type="PROSITE" id="PS50975"/>
    </source>
</evidence>